<dbReference type="CDD" id="cd17747">
    <property type="entry name" value="BRCT_PARP1"/>
    <property type="match status" value="1"/>
</dbReference>
<dbReference type="SMART" id="SM01335">
    <property type="entry name" value="PADR1"/>
    <property type="match status" value="1"/>
</dbReference>
<dbReference type="GO" id="GO:0005829">
    <property type="term" value="C:cytosol"/>
    <property type="evidence" value="ECO:0007669"/>
    <property type="project" value="UniProtKB-SubCell"/>
</dbReference>
<evidence type="ECO:0000256" key="21">
    <source>
        <dbReference type="ARBA" id="ARBA00023125"/>
    </source>
</evidence>
<evidence type="ECO:0000256" key="13">
    <source>
        <dbReference type="ARBA" id="ARBA00022723"/>
    </source>
</evidence>
<dbReference type="Pfam" id="PF08063">
    <property type="entry name" value="Zn_ribbon_PADR1"/>
    <property type="match status" value="1"/>
</dbReference>
<dbReference type="EC" id="2.4.2.30" evidence="4 32"/>
<dbReference type="GO" id="GO:0051287">
    <property type="term" value="F:NAD binding"/>
    <property type="evidence" value="ECO:0007669"/>
    <property type="project" value="UniProtKB-UniRule"/>
</dbReference>
<comment type="subcellular location">
    <subcellularLocation>
        <location evidence="1">Chromosome</location>
    </subcellularLocation>
    <subcellularLocation>
        <location evidence="2">Cytoplasm</location>
        <location evidence="2">Cytosol</location>
    </subcellularLocation>
    <subcellularLocation>
        <location evidence="3">Nucleus</location>
        <location evidence="3">Nucleolus</location>
    </subcellularLocation>
</comment>
<evidence type="ECO:0000256" key="16">
    <source>
        <dbReference type="ARBA" id="ARBA00022771"/>
    </source>
</evidence>
<dbReference type="Gene3D" id="1.20.142.10">
    <property type="entry name" value="Poly(ADP-ribose) polymerase, regulatory domain"/>
    <property type="match status" value="1"/>
</dbReference>
<reference evidence="39 40" key="1">
    <citation type="submission" date="2022-12" db="EMBL/GenBank/DDBJ databases">
        <title>Chromosome-level genome assembly of true bugs.</title>
        <authorList>
            <person name="Ma L."/>
            <person name="Li H."/>
        </authorList>
    </citation>
    <scope>NUCLEOTIDE SEQUENCE [LARGE SCALE GENOMIC DNA]</scope>
    <source>
        <strain evidence="39">Lab_2022b</strain>
    </source>
</reference>
<feature type="domain" description="PARP-type" evidence="34">
    <location>
        <begin position="122"/>
        <end position="211"/>
    </location>
</feature>
<dbReference type="Gene3D" id="3.30.1740.10">
    <property type="entry name" value="Zinc finger, PARP-type"/>
    <property type="match status" value="2"/>
</dbReference>
<feature type="domain" description="PARP-type" evidence="34">
    <location>
        <begin position="11"/>
        <end position="89"/>
    </location>
</feature>
<evidence type="ECO:0000256" key="29">
    <source>
        <dbReference type="ARBA" id="ARBA00048339"/>
    </source>
</evidence>
<evidence type="ECO:0000256" key="19">
    <source>
        <dbReference type="ARBA" id="ARBA00023015"/>
    </source>
</evidence>
<evidence type="ECO:0000256" key="5">
    <source>
        <dbReference type="ARBA" id="ARBA00022454"/>
    </source>
</evidence>
<dbReference type="SMART" id="SM00292">
    <property type="entry name" value="BRCT"/>
    <property type="match status" value="1"/>
</dbReference>
<dbReference type="InterPro" id="IPR004102">
    <property type="entry name" value="Poly(ADP-ribose)pol_reg_dom"/>
</dbReference>
<comment type="catalytic activity">
    <reaction evidence="30">
        <text>L-seryl-[protein] + NAD(+) = O-(ADP-D-ribosyl)-L-seryl-[protein] + nicotinamide + H(+)</text>
        <dbReference type="Rhea" id="RHEA:58232"/>
        <dbReference type="Rhea" id="RHEA-COMP:9863"/>
        <dbReference type="Rhea" id="RHEA-COMP:15091"/>
        <dbReference type="ChEBI" id="CHEBI:15378"/>
        <dbReference type="ChEBI" id="CHEBI:17154"/>
        <dbReference type="ChEBI" id="CHEBI:29999"/>
        <dbReference type="ChEBI" id="CHEBI:57540"/>
        <dbReference type="ChEBI" id="CHEBI:142556"/>
    </reaction>
    <physiologicalReaction direction="left-to-right" evidence="30">
        <dbReference type="Rhea" id="RHEA:58233"/>
    </physiologicalReaction>
</comment>
<dbReference type="Proteomes" id="UP001461498">
    <property type="component" value="Unassembled WGS sequence"/>
</dbReference>
<dbReference type="Gene3D" id="3.90.228.10">
    <property type="match status" value="1"/>
</dbReference>
<feature type="domain" description="PARP catalytic" evidence="36">
    <location>
        <begin position="782"/>
        <end position="1006"/>
    </location>
</feature>
<dbReference type="InterPro" id="IPR012982">
    <property type="entry name" value="PARP1-like_PADR1_Zn_ribbon"/>
</dbReference>
<dbReference type="InterPro" id="IPR012317">
    <property type="entry name" value="Poly(ADP-ribose)pol_cat_dom"/>
</dbReference>
<gene>
    <name evidence="39" type="ORF">O3M35_002931</name>
</gene>
<dbReference type="Gene3D" id="2.20.25.630">
    <property type="match status" value="1"/>
</dbReference>
<feature type="compositionally biased region" description="Basic and acidic residues" evidence="33">
    <location>
        <begin position="228"/>
        <end position="241"/>
    </location>
</feature>
<dbReference type="InterPro" id="IPR050800">
    <property type="entry name" value="ARTD/PARP"/>
</dbReference>
<evidence type="ECO:0000256" key="33">
    <source>
        <dbReference type="SAM" id="MobiDB-lite"/>
    </source>
</evidence>
<comment type="catalytic activity">
    <reaction evidence="28">
        <text>L-histidyl-[protein] + NAD(+) = N(tele)-(ADP-D-ribosyl)-L-histidyl-[protein] + nicotinamide + H(+)</text>
        <dbReference type="Rhea" id="RHEA:72071"/>
        <dbReference type="Rhea" id="RHEA-COMP:9745"/>
        <dbReference type="Rhea" id="RHEA-COMP:18085"/>
        <dbReference type="ChEBI" id="CHEBI:15378"/>
        <dbReference type="ChEBI" id="CHEBI:17154"/>
        <dbReference type="ChEBI" id="CHEBI:29979"/>
        <dbReference type="ChEBI" id="CHEBI:57540"/>
        <dbReference type="ChEBI" id="CHEBI:191398"/>
    </reaction>
    <physiologicalReaction direction="left-to-right" evidence="28">
        <dbReference type="Rhea" id="RHEA:72072"/>
    </physiologicalReaction>
</comment>
<keyword evidence="15" id="KW-0013">ADP-ribosylation</keyword>
<dbReference type="SUPFAM" id="SSF52113">
    <property type="entry name" value="BRCT domain"/>
    <property type="match status" value="1"/>
</dbReference>
<comment type="catalytic activity">
    <reaction evidence="29">
        <text>L-tyrosyl-[protein] + NAD(+) = O-(ADP-D-ribosyl)-L-tyrosyl-[protein] + nicotinamide + H(+)</text>
        <dbReference type="Rhea" id="RHEA:58236"/>
        <dbReference type="Rhea" id="RHEA-COMP:10136"/>
        <dbReference type="Rhea" id="RHEA-COMP:15092"/>
        <dbReference type="ChEBI" id="CHEBI:15378"/>
        <dbReference type="ChEBI" id="CHEBI:17154"/>
        <dbReference type="ChEBI" id="CHEBI:46858"/>
        <dbReference type="ChEBI" id="CHEBI:57540"/>
        <dbReference type="ChEBI" id="CHEBI:142557"/>
    </reaction>
    <physiologicalReaction direction="left-to-right" evidence="29">
        <dbReference type="Rhea" id="RHEA:58237"/>
    </physiologicalReaction>
</comment>
<dbReference type="PROSITE" id="PS50064">
    <property type="entry name" value="ZF_PARP_2"/>
    <property type="match status" value="2"/>
</dbReference>
<keyword evidence="14" id="KW-0677">Repeat</keyword>
<dbReference type="PROSITE" id="PS51977">
    <property type="entry name" value="WGR"/>
    <property type="match status" value="1"/>
</dbReference>
<dbReference type="GO" id="GO:0003677">
    <property type="term" value="F:DNA binding"/>
    <property type="evidence" value="ECO:0007669"/>
    <property type="project" value="UniProtKB-UniRule"/>
</dbReference>
<keyword evidence="40" id="KW-1185">Reference proteome</keyword>
<evidence type="ECO:0000256" key="11">
    <source>
        <dbReference type="ARBA" id="ARBA00022679"/>
    </source>
</evidence>
<keyword evidence="17 32" id="KW-0862">Zinc</keyword>
<dbReference type="GO" id="GO:0045087">
    <property type="term" value="P:innate immune response"/>
    <property type="evidence" value="ECO:0007669"/>
    <property type="project" value="UniProtKB-KW"/>
</dbReference>
<keyword evidence="21 32" id="KW-0238">DNA-binding</keyword>
<dbReference type="SUPFAM" id="SSF47587">
    <property type="entry name" value="Domain of poly(ADP-ribose) polymerase"/>
    <property type="match status" value="1"/>
</dbReference>
<dbReference type="GO" id="GO:0003950">
    <property type="term" value="F:NAD+ poly-ADP-ribosyltransferase activity"/>
    <property type="evidence" value="ECO:0007669"/>
    <property type="project" value="UniProtKB-UniRule"/>
</dbReference>
<dbReference type="FunFam" id="3.40.50.10190:FF:000051">
    <property type="entry name" value="Poly [ADP-ribose] polymerase"/>
    <property type="match status" value="1"/>
</dbReference>
<dbReference type="PANTHER" id="PTHR10459:SF112">
    <property type="entry name" value="POLY [ADP-RIBOSE] POLYMERASE 1"/>
    <property type="match status" value="1"/>
</dbReference>
<name>A0AAW1CQM7_9HEMI</name>
<keyword evidence="20 32" id="KW-0520">NAD</keyword>
<dbReference type="Gene3D" id="3.40.50.10190">
    <property type="entry name" value="BRCT domain"/>
    <property type="match status" value="1"/>
</dbReference>
<dbReference type="FunFam" id="3.90.228.10:FF:000002">
    <property type="entry name" value="Poly [ADP-ribose] polymerase"/>
    <property type="match status" value="1"/>
</dbReference>
<comment type="catalytic activity">
    <reaction evidence="27 32">
        <text>NAD(+) + (ADP-D-ribosyl)n-acceptor = nicotinamide + (ADP-D-ribosyl)n+1-acceptor + H(+).</text>
        <dbReference type="EC" id="2.4.2.30"/>
    </reaction>
</comment>
<feature type="domain" description="PARP alpha-helical" evidence="37">
    <location>
        <begin position="655"/>
        <end position="771"/>
    </location>
</feature>
<evidence type="ECO:0000256" key="1">
    <source>
        <dbReference type="ARBA" id="ARBA00004286"/>
    </source>
</evidence>
<evidence type="ECO:0000256" key="14">
    <source>
        <dbReference type="ARBA" id="ARBA00022737"/>
    </source>
</evidence>
<evidence type="ECO:0000256" key="2">
    <source>
        <dbReference type="ARBA" id="ARBA00004514"/>
    </source>
</evidence>
<keyword evidence="18" id="KW-0391">Immunity</keyword>
<evidence type="ECO:0000256" key="10">
    <source>
        <dbReference type="ARBA" id="ARBA00022676"/>
    </source>
</evidence>
<evidence type="ECO:0000256" key="6">
    <source>
        <dbReference type="ARBA" id="ARBA00022490"/>
    </source>
</evidence>
<keyword evidence="13 32" id="KW-0479">Metal-binding</keyword>
<evidence type="ECO:0000256" key="31">
    <source>
        <dbReference type="ARBA" id="ARBA00071874"/>
    </source>
</evidence>
<dbReference type="PROSITE" id="PS00347">
    <property type="entry name" value="ZF_PARP_1"/>
    <property type="match status" value="1"/>
</dbReference>
<dbReference type="SMART" id="SM01336">
    <property type="entry name" value="zf-PARP"/>
    <property type="match status" value="2"/>
</dbReference>
<evidence type="ECO:0000256" key="23">
    <source>
        <dbReference type="ARBA" id="ARBA00023242"/>
    </source>
</evidence>
<dbReference type="Pfam" id="PF00644">
    <property type="entry name" value="PARP"/>
    <property type="match status" value="1"/>
</dbReference>
<dbReference type="SUPFAM" id="SSF56399">
    <property type="entry name" value="ADP-ribosylation"/>
    <property type="match status" value="1"/>
</dbReference>
<dbReference type="Pfam" id="PF00645">
    <property type="entry name" value="zf-PARP"/>
    <property type="match status" value="2"/>
</dbReference>
<protein>
    <recommendedName>
        <fullName evidence="31 32">Poly [ADP-ribose] polymerase</fullName>
        <ecNumber evidence="4 32">2.4.2.30</ecNumber>
    </recommendedName>
</protein>
<evidence type="ECO:0000256" key="15">
    <source>
        <dbReference type="ARBA" id="ARBA00022765"/>
    </source>
</evidence>
<feature type="compositionally biased region" description="Polar residues" evidence="33">
    <location>
        <begin position="212"/>
        <end position="221"/>
    </location>
</feature>
<dbReference type="PROSITE" id="PS51059">
    <property type="entry name" value="PARP_CATALYTIC"/>
    <property type="match status" value="1"/>
</dbReference>
<keyword evidence="16" id="KW-0863">Zinc-finger</keyword>
<dbReference type="SUPFAM" id="SSF142921">
    <property type="entry name" value="WGR domain-like"/>
    <property type="match status" value="1"/>
</dbReference>
<evidence type="ECO:0000259" key="38">
    <source>
        <dbReference type="PROSITE" id="PS51977"/>
    </source>
</evidence>
<evidence type="ECO:0000256" key="9">
    <source>
        <dbReference type="ARBA" id="ARBA00022588"/>
    </source>
</evidence>
<evidence type="ECO:0000256" key="28">
    <source>
        <dbReference type="ARBA" id="ARBA00048241"/>
    </source>
</evidence>
<dbReference type="InterPro" id="IPR036930">
    <property type="entry name" value="WGR_dom_sf"/>
</dbReference>
<evidence type="ECO:0000256" key="26">
    <source>
        <dbReference type="ARBA" id="ARBA00024347"/>
    </source>
</evidence>
<accession>A0AAW1CQM7</accession>
<comment type="caution">
    <text evidence="39">The sequence shown here is derived from an EMBL/GenBank/DDBJ whole genome shotgun (WGS) entry which is preliminary data.</text>
</comment>
<sequence length="1006" mass="113911">MADLEINDLPYRAEYAKSGRSVCKSCKVNIDKDSLRLAVMVQSPVYDGKVPNWYHFNCFFGKQRPKGVGDIAHFDSLRWEDQEKIKDKIGETPEAVMKALKSDKQPTKRALNNAVKSLMKDFVVEYAKSSRAMCRGCETKIAKGEVRISKKDFESENARMYGGQDRWHHVECFTKLRDELGFFENGDILPGFYTLKAEDQEVVKKALPKIESGTNDATDGPTSVKKVKKEEDSASDGINEKELKKQNEKMFTFRDALKPLTKYQLSRLLTYNKQEDPPGPEAKLDALADVMSFGALLPCSHCKNGKFIYSTGYGYQCLGNLTEWTKCPNIEKEPKRTKFKVPEDIAAECPKLTEFKYKVGKRLIREAPKSTPTTSSEAPSTSAKVDRFVPFRGMTFFIIGKTQKKKPDIKKKIESWGGTLAAKLSSEVAVVISNQAEVDKYGDKMELAEKLDIPVVSEKYLEECSSGNAIDKITSCAISTWGLNPKDRIEKIVNKSVAQAKSMKSKSRFEKSGSSKIKLKIKGGIAVDPDSGLEEEAHVYVKNDDIYSVVLGFTDVKTNKNSFYKMQILVSDVGKRIWLFRSWGRIGTKIGGHKNDSMKDINHAIRMFKELYFERTGNDFDNRDNFVKQPDHMYPIDIDYGQNENLKLSSESKVLSKLEKPVQDLVTMLFDVDIMQKVLMEFELDLDKMPLGKLSKKQIQKALSVLSELQQNDGDIKPMVVVDATNRFYTLIPHDFGVRSPPLLDNKEIIQSKLEMLESLLEMEVAYSLLKETKSEENESVNPIDAHYAKLNTDIIVLDRNSEEFKLISDYVKNTHAETHSSYTLEIIDVFRAKRNGEEKRFKPFKKLHNRKLLWHGSRITNFAGILSQGLRIAPKEAPVTGYMFGKGIYFADMVSKSANYCMTSPMNPYGLLLLCEVALGDMYERTHADYIEKLPSGKHSTLGVGKTTPDPNNKVVTPEGVEIPLGKGVPSKVTNTSLLYNEYIVYDVAQVKVQYLLKMKFNYNR</sequence>
<keyword evidence="9" id="KW-0399">Innate immunity</keyword>
<keyword evidence="11 32" id="KW-0808">Transferase</keyword>
<organism evidence="39 40">
    <name type="scientific">Rhynocoris fuscipes</name>
    <dbReference type="NCBI Taxonomy" id="488301"/>
    <lineage>
        <taxon>Eukaryota</taxon>
        <taxon>Metazoa</taxon>
        <taxon>Ecdysozoa</taxon>
        <taxon>Arthropoda</taxon>
        <taxon>Hexapoda</taxon>
        <taxon>Insecta</taxon>
        <taxon>Pterygota</taxon>
        <taxon>Neoptera</taxon>
        <taxon>Paraneoptera</taxon>
        <taxon>Hemiptera</taxon>
        <taxon>Heteroptera</taxon>
        <taxon>Panheteroptera</taxon>
        <taxon>Cimicomorpha</taxon>
        <taxon>Reduviidae</taxon>
        <taxon>Harpactorinae</taxon>
        <taxon>Harpactorini</taxon>
        <taxon>Rhynocoris</taxon>
    </lineage>
</organism>
<dbReference type="Pfam" id="PF05406">
    <property type="entry name" value="WGR"/>
    <property type="match status" value="1"/>
</dbReference>
<evidence type="ECO:0000313" key="40">
    <source>
        <dbReference type="Proteomes" id="UP001461498"/>
    </source>
</evidence>
<dbReference type="InterPro" id="IPR008893">
    <property type="entry name" value="WGR_domain"/>
</dbReference>
<dbReference type="GO" id="GO:0005694">
    <property type="term" value="C:chromosome"/>
    <property type="evidence" value="ECO:0007669"/>
    <property type="project" value="UniProtKB-SubCell"/>
</dbReference>
<evidence type="ECO:0000256" key="20">
    <source>
        <dbReference type="ARBA" id="ARBA00023027"/>
    </source>
</evidence>
<feature type="region of interest" description="Disordered" evidence="33">
    <location>
        <begin position="211"/>
        <end position="241"/>
    </location>
</feature>
<dbReference type="PIRSF" id="PIRSF000489">
    <property type="entry name" value="NAD_ADPRT"/>
    <property type="match status" value="1"/>
</dbReference>
<keyword evidence="23 32" id="KW-0539">Nucleus</keyword>
<evidence type="ECO:0000256" key="27">
    <source>
        <dbReference type="ARBA" id="ARBA00033987"/>
    </source>
</evidence>
<dbReference type="PANTHER" id="PTHR10459">
    <property type="entry name" value="DNA LIGASE"/>
    <property type="match status" value="1"/>
</dbReference>
<comment type="similarity">
    <text evidence="26">Belongs to the ARTD/PARP family.</text>
</comment>
<keyword evidence="10 32" id="KW-0328">Glycosyltransferase</keyword>
<evidence type="ECO:0000256" key="30">
    <source>
        <dbReference type="ARBA" id="ARBA00048575"/>
    </source>
</evidence>
<evidence type="ECO:0000313" key="39">
    <source>
        <dbReference type="EMBL" id="KAK9500018.1"/>
    </source>
</evidence>
<dbReference type="Pfam" id="PF00533">
    <property type="entry name" value="BRCT"/>
    <property type="match status" value="1"/>
</dbReference>
<dbReference type="CDD" id="cd08001">
    <property type="entry name" value="WGR_PARP1_like"/>
    <property type="match status" value="1"/>
</dbReference>
<dbReference type="PROSITE" id="PS50172">
    <property type="entry name" value="BRCT"/>
    <property type="match status" value="1"/>
</dbReference>
<dbReference type="InterPro" id="IPR001357">
    <property type="entry name" value="BRCT_dom"/>
</dbReference>
<dbReference type="GO" id="GO:0016779">
    <property type="term" value="F:nucleotidyltransferase activity"/>
    <property type="evidence" value="ECO:0007669"/>
    <property type="project" value="UniProtKB-KW"/>
</dbReference>
<comment type="catalytic activity">
    <reaction evidence="24">
        <text>L-glutamyl-[protein] + NAD(+) = 5-O-(ADP-D-ribosyl)-L-glutamyl-[protein] + nicotinamide</text>
        <dbReference type="Rhea" id="RHEA:58224"/>
        <dbReference type="Rhea" id="RHEA-COMP:10208"/>
        <dbReference type="Rhea" id="RHEA-COMP:15089"/>
        <dbReference type="ChEBI" id="CHEBI:17154"/>
        <dbReference type="ChEBI" id="CHEBI:29973"/>
        <dbReference type="ChEBI" id="CHEBI:57540"/>
        <dbReference type="ChEBI" id="CHEBI:142540"/>
    </reaction>
    <physiologicalReaction direction="left-to-right" evidence="24">
        <dbReference type="Rhea" id="RHEA:58225"/>
    </physiologicalReaction>
</comment>
<keyword evidence="22" id="KW-0804">Transcription</keyword>
<keyword evidence="5" id="KW-0158">Chromosome</keyword>
<evidence type="ECO:0000259" key="34">
    <source>
        <dbReference type="PROSITE" id="PS50064"/>
    </source>
</evidence>
<dbReference type="Gene3D" id="1.10.20.130">
    <property type="match status" value="1"/>
</dbReference>
<evidence type="ECO:0000256" key="22">
    <source>
        <dbReference type="ARBA" id="ARBA00023163"/>
    </source>
</evidence>
<dbReference type="InterPro" id="IPR036420">
    <property type="entry name" value="BRCT_dom_sf"/>
</dbReference>
<keyword evidence="19" id="KW-0805">Transcription regulation</keyword>
<evidence type="ECO:0000259" key="35">
    <source>
        <dbReference type="PROSITE" id="PS50172"/>
    </source>
</evidence>
<dbReference type="InterPro" id="IPR049296">
    <property type="entry name" value="PARP1-like_PADR1_N"/>
</dbReference>
<evidence type="ECO:0000259" key="37">
    <source>
        <dbReference type="PROSITE" id="PS51060"/>
    </source>
</evidence>
<dbReference type="Pfam" id="PF21728">
    <property type="entry name" value="PADR1_N"/>
    <property type="match status" value="1"/>
</dbReference>
<dbReference type="CDD" id="cd01437">
    <property type="entry name" value="parp_like"/>
    <property type="match status" value="1"/>
</dbReference>
<keyword evidence="12" id="KW-0548">Nucleotidyltransferase</keyword>
<dbReference type="Pfam" id="PF02877">
    <property type="entry name" value="PARP_reg"/>
    <property type="match status" value="1"/>
</dbReference>
<dbReference type="AlphaFoldDB" id="A0AAW1CQM7"/>
<feature type="domain" description="WGR" evidence="38">
    <location>
        <begin position="536"/>
        <end position="633"/>
    </location>
</feature>
<dbReference type="InterPro" id="IPR036616">
    <property type="entry name" value="Poly(ADP-ribose)pol_reg_dom_sf"/>
</dbReference>
<dbReference type="FunFam" id="3.30.1740.10:FF:000004">
    <property type="entry name" value="Poly [ADP-ribose] polymerase"/>
    <property type="match status" value="1"/>
</dbReference>
<dbReference type="PROSITE" id="PS52007">
    <property type="entry name" value="PADR1"/>
    <property type="match status" value="1"/>
</dbReference>
<evidence type="ECO:0000256" key="7">
    <source>
        <dbReference type="ARBA" id="ARBA00022499"/>
    </source>
</evidence>
<proteinExistence type="inferred from homology"/>
<dbReference type="PROSITE" id="PS51060">
    <property type="entry name" value="PARP_ALPHA_HD"/>
    <property type="match status" value="1"/>
</dbReference>
<dbReference type="GO" id="GO:0008270">
    <property type="term" value="F:zinc ion binding"/>
    <property type="evidence" value="ECO:0007669"/>
    <property type="project" value="UniProtKB-KW"/>
</dbReference>
<feature type="domain" description="BRCT" evidence="35">
    <location>
        <begin position="386"/>
        <end position="464"/>
    </location>
</feature>
<dbReference type="EMBL" id="JAPXFL010000011">
    <property type="protein sequence ID" value="KAK9500018.1"/>
    <property type="molecule type" value="Genomic_DNA"/>
</dbReference>
<keyword evidence="7" id="KW-1017">Isopeptide bond</keyword>
<evidence type="ECO:0000256" key="25">
    <source>
        <dbReference type="ARBA" id="ARBA00024164"/>
    </source>
</evidence>
<evidence type="ECO:0000256" key="32">
    <source>
        <dbReference type="PIRNR" id="PIRNR000489"/>
    </source>
</evidence>
<dbReference type="InterPro" id="IPR008288">
    <property type="entry name" value="PARP"/>
</dbReference>
<dbReference type="InterPro" id="IPR038650">
    <property type="entry name" value="PADR1_C_dom_sf"/>
</dbReference>
<evidence type="ECO:0000256" key="4">
    <source>
        <dbReference type="ARBA" id="ARBA00012020"/>
    </source>
</evidence>
<evidence type="ECO:0000256" key="8">
    <source>
        <dbReference type="ARBA" id="ARBA00022533"/>
    </source>
</evidence>
<evidence type="ECO:0000256" key="17">
    <source>
        <dbReference type="ARBA" id="ARBA00022833"/>
    </source>
</evidence>
<evidence type="ECO:0000256" key="3">
    <source>
        <dbReference type="ARBA" id="ARBA00004604"/>
    </source>
</evidence>
<dbReference type="SMART" id="SM00773">
    <property type="entry name" value="WGR"/>
    <property type="match status" value="1"/>
</dbReference>
<dbReference type="InterPro" id="IPR001510">
    <property type="entry name" value="Znf_PARP"/>
</dbReference>
<keyword evidence="8" id="KW-0021">Allosteric enzyme</keyword>
<dbReference type="GO" id="GO:0005730">
    <property type="term" value="C:nucleolus"/>
    <property type="evidence" value="ECO:0007669"/>
    <property type="project" value="UniProtKB-SubCell"/>
</dbReference>
<dbReference type="GO" id="GO:1990404">
    <property type="term" value="F:NAD+-protein mono-ADP-ribosyltransferase activity"/>
    <property type="evidence" value="ECO:0007669"/>
    <property type="project" value="TreeGrafter"/>
</dbReference>
<dbReference type="GO" id="GO:0006302">
    <property type="term" value="P:double-strand break repair"/>
    <property type="evidence" value="ECO:0007669"/>
    <property type="project" value="TreeGrafter"/>
</dbReference>
<dbReference type="SUPFAM" id="SSF57716">
    <property type="entry name" value="Glucocorticoid receptor-like (DNA-binding domain)"/>
    <property type="match status" value="2"/>
</dbReference>
<evidence type="ECO:0000256" key="12">
    <source>
        <dbReference type="ARBA" id="ARBA00022695"/>
    </source>
</evidence>
<dbReference type="FunFam" id="1.20.142.10:FF:000001">
    <property type="entry name" value="Poly [ADP-ribose] polymerase"/>
    <property type="match status" value="1"/>
</dbReference>
<evidence type="ECO:0000256" key="18">
    <source>
        <dbReference type="ARBA" id="ARBA00022859"/>
    </source>
</evidence>
<evidence type="ECO:0000256" key="24">
    <source>
        <dbReference type="ARBA" id="ARBA00024159"/>
    </source>
</evidence>
<dbReference type="InterPro" id="IPR036957">
    <property type="entry name" value="Znf_PARP_sf"/>
</dbReference>
<comment type="catalytic activity">
    <reaction evidence="25">
        <text>L-aspartyl-[protein] + NAD(+) = 4-O-(ADP-D-ribosyl)-L-aspartyl-[protein] + nicotinamide</text>
        <dbReference type="Rhea" id="RHEA:54424"/>
        <dbReference type="Rhea" id="RHEA-COMP:9867"/>
        <dbReference type="Rhea" id="RHEA-COMP:13832"/>
        <dbReference type="ChEBI" id="CHEBI:17154"/>
        <dbReference type="ChEBI" id="CHEBI:29961"/>
        <dbReference type="ChEBI" id="CHEBI:57540"/>
        <dbReference type="ChEBI" id="CHEBI:138102"/>
    </reaction>
    <physiologicalReaction direction="left-to-right" evidence="25">
        <dbReference type="Rhea" id="RHEA:54425"/>
    </physiologicalReaction>
</comment>
<evidence type="ECO:0000259" key="36">
    <source>
        <dbReference type="PROSITE" id="PS51059"/>
    </source>
</evidence>
<keyword evidence="6" id="KW-0963">Cytoplasm</keyword>
<dbReference type="GO" id="GO:0070212">
    <property type="term" value="P:protein poly-ADP-ribosylation"/>
    <property type="evidence" value="ECO:0007669"/>
    <property type="project" value="TreeGrafter"/>
</dbReference>